<dbReference type="AlphaFoldDB" id="A0A7X6DF69"/>
<proteinExistence type="predicted"/>
<keyword evidence="2" id="KW-1185">Reference proteome</keyword>
<comment type="caution">
    <text evidence="1">The sequence shown here is derived from an EMBL/GenBank/DDBJ whole genome shotgun (WGS) entry which is preliminary data.</text>
</comment>
<dbReference type="RefSeq" id="WP_168107142.1">
    <property type="nucleotide sequence ID" value="NZ_VTOX01000002.1"/>
</dbReference>
<dbReference type="Proteomes" id="UP000521868">
    <property type="component" value="Unassembled WGS sequence"/>
</dbReference>
<evidence type="ECO:0000313" key="1">
    <source>
        <dbReference type="EMBL" id="NKE66074.1"/>
    </source>
</evidence>
<name>A0A7X6DF69_9BURK</name>
<protein>
    <submittedName>
        <fullName evidence="1">Uncharacterized protein</fullName>
    </submittedName>
</protein>
<sequence>MQPASGKMSEWSRIYSQLGAAQQRLAIAGRCGASDEKARAVLQSQVTRLQRQSEVALRALHAAVAASQQQAR</sequence>
<organism evidence="1 2">
    <name type="scientific">Ramlibacter lithotrophicus</name>
    <dbReference type="NCBI Taxonomy" id="2606681"/>
    <lineage>
        <taxon>Bacteria</taxon>
        <taxon>Pseudomonadati</taxon>
        <taxon>Pseudomonadota</taxon>
        <taxon>Betaproteobacteria</taxon>
        <taxon>Burkholderiales</taxon>
        <taxon>Comamonadaceae</taxon>
        <taxon>Ramlibacter</taxon>
    </lineage>
</organism>
<dbReference type="EMBL" id="VTOX01000002">
    <property type="protein sequence ID" value="NKE66074.1"/>
    <property type="molecule type" value="Genomic_DNA"/>
</dbReference>
<evidence type="ECO:0000313" key="2">
    <source>
        <dbReference type="Proteomes" id="UP000521868"/>
    </source>
</evidence>
<gene>
    <name evidence="1" type="ORF">RAMLITH_09600</name>
</gene>
<accession>A0A7X6DF69</accession>
<reference evidence="1 2" key="1">
    <citation type="journal article" date="2020" name="Nature">
        <title>Bacterial chemolithoautotrophy via manganese oxidation.</title>
        <authorList>
            <person name="Yu H."/>
            <person name="Leadbetter J.R."/>
        </authorList>
    </citation>
    <scope>NUCLEOTIDE SEQUENCE [LARGE SCALE GENOMIC DNA]</scope>
    <source>
        <strain evidence="1 2">RBP-1</strain>
    </source>
</reference>